<sequence>RQQMERRLRVLEELLETERDFLCDLRVFRKRVFVPLQQVRSVTLGLPPKVNSMTKTLTMMMMPLWMVACAGSVFLGVRDEVEGVYKSYCAHHEQGLAEMEMWSHDPHSCDCLQASITALRCFHREMGKRRLVDVPSFLILPVQRVTRYPLLLTEL</sequence>
<reference evidence="2" key="2">
    <citation type="submission" date="2025-09" db="UniProtKB">
        <authorList>
            <consortium name="Ensembl"/>
        </authorList>
    </citation>
    <scope>IDENTIFICATION</scope>
</reference>
<dbReference type="Gene3D" id="1.20.900.10">
    <property type="entry name" value="Dbl homology (DH) domain"/>
    <property type="match status" value="1"/>
</dbReference>
<name>S4R4G1_PETMA</name>
<dbReference type="AlphaFoldDB" id="S4R4G1"/>
<dbReference type="InterPro" id="IPR000219">
    <property type="entry name" value="DH_dom"/>
</dbReference>
<dbReference type="PANTHER" id="PTHR22834:SF20">
    <property type="entry name" value="SH3 DOMAIN-CONTAINING PROTEIN"/>
    <property type="match status" value="1"/>
</dbReference>
<dbReference type="STRING" id="7757.ENSPMAP00000000090"/>
<reference evidence="2" key="1">
    <citation type="submission" date="2025-08" db="UniProtKB">
        <authorList>
            <consortium name="Ensembl"/>
        </authorList>
    </citation>
    <scope>IDENTIFICATION</scope>
</reference>
<dbReference type="Ensembl" id="ENSPMAT00000000090.1">
    <property type="protein sequence ID" value="ENSPMAP00000000090.1"/>
    <property type="gene ID" value="ENSPMAG00000000081.1"/>
</dbReference>
<dbReference type="GO" id="GO:0005737">
    <property type="term" value="C:cytoplasm"/>
    <property type="evidence" value="ECO:0007669"/>
    <property type="project" value="TreeGrafter"/>
</dbReference>
<dbReference type="SUPFAM" id="SSF48065">
    <property type="entry name" value="DBL homology domain (DH-domain)"/>
    <property type="match status" value="1"/>
</dbReference>
<protein>
    <recommendedName>
        <fullName evidence="1">DH domain-containing protein</fullName>
    </recommendedName>
</protein>
<dbReference type="GO" id="GO:0005085">
    <property type="term" value="F:guanyl-nucleotide exchange factor activity"/>
    <property type="evidence" value="ECO:0007669"/>
    <property type="project" value="InterPro"/>
</dbReference>
<dbReference type="PROSITE" id="PS50010">
    <property type="entry name" value="DH_2"/>
    <property type="match status" value="1"/>
</dbReference>
<dbReference type="InterPro" id="IPR051492">
    <property type="entry name" value="Dynamin-Rho_GEF"/>
</dbReference>
<proteinExistence type="predicted"/>
<dbReference type="HOGENOM" id="CLU_107855_0_0_1"/>
<evidence type="ECO:0000313" key="2">
    <source>
        <dbReference type="Ensembl" id="ENSPMAP00000000090.1"/>
    </source>
</evidence>
<organism evidence="2">
    <name type="scientific">Petromyzon marinus</name>
    <name type="common">Sea lamprey</name>
    <dbReference type="NCBI Taxonomy" id="7757"/>
    <lineage>
        <taxon>Eukaryota</taxon>
        <taxon>Metazoa</taxon>
        <taxon>Chordata</taxon>
        <taxon>Craniata</taxon>
        <taxon>Vertebrata</taxon>
        <taxon>Cyclostomata</taxon>
        <taxon>Hyperoartia</taxon>
        <taxon>Petromyzontiformes</taxon>
        <taxon>Petromyzontidae</taxon>
        <taxon>Petromyzon</taxon>
    </lineage>
</organism>
<dbReference type="Pfam" id="PF00621">
    <property type="entry name" value="RhoGEF"/>
    <property type="match status" value="1"/>
</dbReference>
<evidence type="ECO:0000259" key="1">
    <source>
        <dbReference type="PROSITE" id="PS50010"/>
    </source>
</evidence>
<accession>S4R4G1</accession>
<feature type="domain" description="DH" evidence="1">
    <location>
        <begin position="6"/>
        <end position="155"/>
    </location>
</feature>
<dbReference type="InterPro" id="IPR035899">
    <property type="entry name" value="DBL_dom_sf"/>
</dbReference>
<dbReference type="PANTHER" id="PTHR22834">
    <property type="entry name" value="NUCLEAR FUSION PROTEIN FUS2"/>
    <property type="match status" value="1"/>
</dbReference>